<proteinExistence type="predicted"/>
<organism evidence="1 2">
    <name type="scientific">Dryococelus australis</name>
    <dbReference type="NCBI Taxonomy" id="614101"/>
    <lineage>
        <taxon>Eukaryota</taxon>
        <taxon>Metazoa</taxon>
        <taxon>Ecdysozoa</taxon>
        <taxon>Arthropoda</taxon>
        <taxon>Hexapoda</taxon>
        <taxon>Insecta</taxon>
        <taxon>Pterygota</taxon>
        <taxon>Neoptera</taxon>
        <taxon>Polyneoptera</taxon>
        <taxon>Phasmatodea</taxon>
        <taxon>Verophasmatodea</taxon>
        <taxon>Anareolatae</taxon>
        <taxon>Phasmatidae</taxon>
        <taxon>Eurycanthinae</taxon>
        <taxon>Dryococelus</taxon>
    </lineage>
</organism>
<reference evidence="1 2" key="1">
    <citation type="submission" date="2023-02" db="EMBL/GenBank/DDBJ databases">
        <title>LHISI_Scaffold_Assembly.</title>
        <authorList>
            <person name="Stuart O.P."/>
            <person name="Cleave R."/>
            <person name="Magrath M.J.L."/>
            <person name="Mikheyev A.S."/>
        </authorList>
    </citation>
    <scope>NUCLEOTIDE SEQUENCE [LARGE SCALE GENOMIC DNA]</scope>
    <source>
        <strain evidence="1">Daus_M_001</strain>
        <tissue evidence="1">Leg muscle</tissue>
    </source>
</reference>
<keyword evidence="2" id="KW-1185">Reference proteome</keyword>
<dbReference type="PANTHER" id="PTHR33198">
    <property type="entry name" value="ANK_REP_REGION DOMAIN-CONTAINING PROTEIN-RELATED"/>
    <property type="match status" value="1"/>
</dbReference>
<sequence length="101" mass="11663">MDSLVKPITKLRYYQEAICGASLPASRQIALLVSLMGNDAEDIYENFTFGEKVRTLEVAWNKFDAYFLPRRNLTYERQVFFTCSQREGQTFDTYGGITEDV</sequence>
<gene>
    <name evidence="1" type="ORF">PR048_017028</name>
</gene>
<evidence type="ECO:0000313" key="1">
    <source>
        <dbReference type="EMBL" id="KAJ8880558.1"/>
    </source>
</evidence>
<protein>
    <submittedName>
        <fullName evidence="1">Uncharacterized protein</fullName>
    </submittedName>
</protein>
<evidence type="ECO:0000313" key="2">
    <source>
        <dbReference type="Proteomes" id="UP001159363"/>
    </source>
</evidence>
<name>A0ABQ9H8E0_9NEOP</name>
<comment type="caution">
    <text evidence="1">The sequence shown here is derived from an EMBL/GenBank/DDBJ whole genome shotgun (WGS) entry which is preliminary data.</text>
</comment>
<dbReference type="EMBL" id="JARBHB010000006">
    <property type="protein sequence ID" value="KAJ8880558.1"/>
    <property type="molecule type" value="Genomic_DNA"/>
</dbReference>
<accession>A0ABQ9H8E0</accession>
<dbReference type="PANTHER" id="PTHR33198:SF20">
    <property type="entry name" value="RETROTRANSPOSON GAG DOMAIN-CONTAINING PROTEIN"/>
    <property type="match status" value="1"/>
</dbReference>
<dbReference type="Proteomes" id="UP001159363">
    <property type="component" value="Chromosome 5"/>
</dbReference>